<protein>
    <submittedName>
        <fullName evidence="2">Hemerythrin domain-containing protein</fullName>
    </submittedName>
</protein>
<evidence type="ECO:0000313" key="3">
    <source>
        <dbReference type="Proteomes" id="UP000244571"/>
    </source>
</evidence>
<dbReference type="AlphaFoldDB" id="A0A2R4XN58"/>
<gene>
    <name evidence="2" type="ORF">DBV39_17495</name>
</gene>
<evidence type="ECO:0000313" key="2">
    <source>
        <dbReference type="EMBL" id="AWB35233.1"/>
    </source>
</evidence>
<reference evidence="2 3" key="1">
    <citation type="submission" date="2018-04" db="EMBL/GenBank/DDBJ databases">
        <title>Bordetella sp. HZ20 isolated from seawater.</title>
        <authorList>
            <person name="Sun C."/>
        </authorList>
    </citation>
    <scope>NUCLEOTIDE SEQUENCE [LARGE SCALE GENOMIC DNA]</scope>
    <source>
        <strain evidence="2 3">HZ20</strain>
    </source>
</reference>
<dbReference type="CDD" id="cd12108">
    <property type="entry name" value="Hr-like"/>
    <property type="match status" value="1"/>
</dbReference>
<accession>A0A2R4XN58</accession>
<dbReference type="EMBL" id="CP028901">
    <property type="protein sequence ID" value="AWB35233.1"/>
    <property type="molecule type" value="Genomic_DNA"/>
</dbReference>
<keyword evidence="3" id="KW-1185">Reference proteome</keyword>
<dbReference type="InterPro" id="IPR012312">
    <property type="entry name" value="Hemerythrin-like"/>
</dbReference>
<evidence type="ECO:0000259" key="1">
    <source>
        <dbReference type="Pfam" id="PF01814"/>
    </source>
</evidence>
<dbReference type="OrthoDB" id="8898809at2"/>
<organism evidence="2 3">
    <name type="scientific">Orrella marina</name>
    <dbReference type="NCBI Taxonomy" id="2163011"/>
    <lineage>
        <taxon>Bacteria</taxon>
        <taxon>Pseudomonadati</taxon>
        <taxon>Pseudomonadota</taxon>
        <taxon>Betaproteobacteria</taxon>
        <taxon>Burkholderiales</taxon>
        <taxon>Alcaligenaceae</taxon>
        <taxon>Orrella</taxon>
    </lineage>
</organism>
<dbReference type="KEGG" id="boz:DBV39_17495"/>
<dbReference type="Gene3D" id="1.20.120.520">
    <property type="entry name" value="nmb1532 protein domain like"/>
    <property type="match status" value="1"/>
</dbReference>
<dbReference type="Proteomes" id="UP000244571">
    <property type="component" value="Chromosome"/>
</dbReference>
<sequence>MIQNRSIKRVDSQDPGFEDPRDMLLACHEKVARFSRLTRKLQSHIEANGTGQDAIEAANRVLRYFRIAAPLHHQDEELDLFPALLNLEKTGLDHATAIALRADIDQLEREHQQLEHIWLEIEPWLDSVAAGQTLVTSADLNAFVELYDAHMQREQERVFPHTSRLSAERRKQVCIRMAQRRGLTI</sequence>
<proteinExistence type="predicted"/>
<dbReference type="RefSeq" id="WP_108622643.1">
    <property type="nucleotide sequence ID" value="NZ_CP028901.1"/>
</dbReference>
<feature type="domain" description="Hemerythrin-like" evidence="1">
    <location>
        <begin position="20"/>
        <end position="160"/>
    </location>
</feature>
<dbReference type="Pfam" id="PF01814">
    <property type="entry name" value="Hemerythrin"/>
    <property type="match status" value="1"/>
</dbReference>
<name>A0A2R4XN58_9BURK</name>